<proteinExistence type="predicted"/>
<dbReference type="Proteomes" id="UP001195483">
    <property type="component" value="Unassembled WGS sequence"/>
</dbReference>
<accession>A0AAE0THH3</accession>
<feature type="region of interest" description="Disordered" evidence="1">
    <location>
        <begin position="1"/>
        <end position="85"/>
    </location>
</feature>
<evidence type="ECO:0000256" key="1">
    <source>
        <dbReference type="SAM" id="MobiDB-lite"/>
    </source>
</evidence>
<organism evidence="2 3">
    <name type="scientific">Potamilus streckersoni</name>
    <dbReference type="NCBI Taxonomy" id="2493646"/>
    <lineage>
        <taxon>Eukaryota</taxon>
        <taxon>Metazoa</taxon>
        <taxon>Spiralia</taxon>
        <taxon>Lophotrochozoa</taxon>
        <taxon>Mollusca</taxon>
        <taxon>Bivalvia</taxon>
        <taxon>Autobranchia</taxon>
        <taxon>Heteroconchia</taxon>
        <taxon>Palaeoheterodonta</taxon>
        <taxon>Unionida</taxon>
        <taxon>Unionoidea</taxon>
        <taxon>Unionidae</taxon>
        <taxon>Ambleminae</taxon>
        <taxon>Lampsilini</taxon>
        <taxon>Potamilus</taxon>
    </lineage>
</organism>
<keyword evidence="3" id="KW-1185">Reference proteome</keyword>
<sequence>MGETSFHNFKSALKSGSGSDGFSAKLGTFTLEAKKDSDNETEPSSEDDIEPDACHDSEYELHSDTEDEEDNYETSDLANAHELKA</sequence>
<name>A0AAE0THH3_9BIVA</name>
<reference evidence="2" key="3">
    <citation type="submission" date="2023-05" db="EMBL/GenBank/DDBJ databases">
        <authorList>
            <person name="Smith C.H."/>
        </authorList>
    </citation>
    <scope>NUCLEOTIDE SEQUENCE</scope>
    <source>
        <strain evidence="2">CHS0354</strain>
        <tissue evidence="2">Mantle</tissue>
    </source>
</reference>
<evidence type="ECO:0000313" key="2">
    <source>
        <dbReference type="EMBL" id="KAK3610491.1"/>
    </source>
</evidence>
<feature type="compositionally biased region" description="Basic and acidic residues" evidence="1">
    <location>
        <begin position="52"/>
        <end position="64"/>
    </location>
</feature>
<evidence type="ECO:0000313" key="3">
    <source>
        <dbReference type="Proteomes" id="UP001195483"/>
    </source>
</evidence>
<gene>
    <name evidence="2" type="ORF">CHS0354_016680</name>
</gene>
<feature type="compositionally biased region" description="Acidic residues" evidence="1">
    <location>
        <begin position="39"/>
        <end position="51"/>
    </location>
</feature>
<comment type="caution">
    <text evidence="2">The sequence shown here is derived from an EMBL/GenBank/DDBJ whole genome shotgun (WGS) entry which is preliminary data.</text>
</comment>
<reference evidence="2" key="2">
    <citation type="journal article" date="2021" name="Genome Biol. Evol.">
        <title>Developing a high-quality reference genome for a parasitic bivalve with doubly uniparental inheritance (Bivalvia: Unionida).</title>
        <authorList>
            <person name="Smith C.H."/>
        </authorList>
    </citation>
    <scope>NUCLEOTIDE SEQUENCE</scope>
    <source>
        <strain evidence="2">CHS0354</strain>
        <tissue evidence="2">Mantle</tissue>
    </source>
</reference>
<dbReference type="EMBL" id="JAEAOA010001024">
    <property type="protein sequence ID" value="KAK3610491.1"/>
    <property type="molecule type" value="Genomic_DNA"/>
</dbReference>
<protein>
    <submittedName>
        <fullName evidence="2">Uncharacterized protein</fullName>
    </submittedName>
</protein>
<dbReference type="AlphaFoldDB" id="A0AAE0THH3"/>
<reference evidence="2" key="1">
    <citation type="journal article" date="2021" name="Genome Biol. Evol.">
        <title>A High-Quality Reference Genome for a Parasitic Bivalve with Doubly Uniparental Inheritance (Bivalvia: Unionida).</title>
        <authorList>
            <person name="Smith C.H."/>
        </authorList>
    </citation>
    <scope>NUCLEOTIDE SEQUENCE</scope>
    <source>
        <strain evidence="2">CHS0354</strain>
    </source>
</reference>